<dbReference type="InterPro" id="IPR036397">
    <property type="entry name" value="RNaseH_sf"/>
</dbReference>
<sequence>MEQLCAVFGLTRQAWYAATRREEKKGFQTDLVLQEVKRIRKLIPGIGTTKLYVMMNDFLTRHTIKMGRDKLHNLLKESGLLVQRKRSKVKTTDSSHSFYKYPNQVKELKPDRPNRLWVSDLTYLLVGHGFAYLSVIMDGYSRKIVGWSLHKTLEAKGPLAALEMALTERGESQQELVHHSDRGVQYCSGAYVERLKKARIAISMTESGDPNENALAERVFRCLKDDFKLRGFVNFGVAQAAVERAIMAYNGVRPHGSINNLTPNRAHQKSGYHVLKWYPYKKVRYGNVHYPVDKAFSSPL</sequence>
<dbReference type="PANTHER" id="PTHR46889:SF5">
    <property type="entry name" value="INTEGRASE PROTEIN"/>
    <property type="match status" value="1"/>
</dbReference>
<dbReference type="InterPro" id="IPR048020">
    <property type="entry name" value="Transpos_IS3"/>
</dbReference>
<dbReference type="RefSeq" id="WP_100993628.1">
    <property type="nucleotide sequence ID" value="NZ_CP025096.1"/>
</dbReference>
<dbReference type="AlphaFoldDB" id="A0A2K8ZB53"/>
<evidence type="ECO:0000313" key="2">
    <source>
        <dbReference type="EMBL" id="AUD07060.1"/>
    </source>
</evidence>
<dbReference type="Proteomes" id="UP000232883">
    <property type="component" value="Chromosome"/>
</dbReference>
<dbReference type="InterPro" id="IPR050900">
    <property type="entry name" value="Transposase_IS3/IS150/IS904"/>
</dbReference>
<dbReference type="GO" id="GO:0015074">
    <property type="term" value="P:DNA integration"/>
    <property type="evidence" value="ECO:0007669"/>
    <property type="project" value="InterPro"/>
</dbReference>
<dbReference type="PANTHER" id="PTHR46889">
    <property type="entry name" value="TRANSPOSASE INSF FOR INSERTION SEQUENCE IS3B-RELATED"/>
    <property type="match status" value="1"/>
</dbReference>
<dbReference type="SUPFAM" id="SSF53098">
    <property type="entry name" value="Ribonuclease H-like"/>
    <property type="match status" value="1"/>
</dbReference>
<evidence type="ECO:0000259" key="1">
    <source>
        <dbReference type="PROSITE" id="PS50994"/>
    </source>
</evidence>
<evidence type="ECO:0000313" key="3">
    <source>
        <dbReference type="Proteomes" id="UP000232883"/>
    </source>
</evidence>
<dbReference type="InterPro" id="IPR001584">
    <property type="entry name" value="Integrase_cat-core"/>
</dbReference>
<dbReference type="NCBIfam" id="NF033516">
    <property type="entry name" value="transpos_IS3"/>
    <property type="match status" value="1"/>
</dbReference>
<dbReference type="EMBL" id="CP025096">
    <property type="protein sequence ID" value="AUD07060.1"/>
    <property type="molecule type" value="Genomic_DNA"/>
</dbReference>
<dbReference type="InterPro" id="IPR012337">
    <property type="entry name" value="RNaseH-like_sf"/>
</dbReference>
<dbReference type="Pfam" id="PF00665">
    <property type="entry name" value="rve"/>
    <property type="match status" value="1"/>
</dbReference>
<name>A0A2K8ZB53_9BACT</name>
<dbReference type="Gene3D" id="3.30.420.10">
    <property type="entry name" value="Ribonuclease H-like superfamily/Ribonuclease H"/>
    <property type="match status" value="1"/>
</dbReference>
<proteinExistence type="predicted"/>
<accession>A0A2K8ZB53</accession>
<feature type="domain" description="Integrase catalytic" evidence="1">
    <location>
        <begin position="109"/>
        <end position="271"/>
    </location>
</feature>
<dbReference type="OrthoDB" id="936265at2"/>
<protein>
    <submittedName>
        <fullName evidence="2">Transposase</fullName>
    </submittedName>
</protein>
<keyword evidence="3" id="KW-1185">Reference proteome</keyword>
<dbReference type="GO" id="GO:0003676">
    <property type="term" value="F:nucleic acid binding"/>
    <property type="evidence" value="ECO:0007669"/>
    <property type="project" value="InterPro"/>
</dbReference>
<reference evidence="2 3" key="1">
    <citation type="submission" date="2017-11" db="EMBL/GenBank/DDBJ databases">
        <title>Taxonomic description and genome sequences of Spirosoma HA7 sp. nov., isolated from pollen microhabitat of Corylus avellana.</title>
        <authorList>
            <person name="Ambika Manirajan B."/>
            <person name="Suarez C."/>
            <person name="Ratering S."/>
            <person name="Geissler-Plaum R."/>
            <person name="Cardinale M."/>
            <person name="Sylvia S."/>
        </authorList>
    </citation>
    <scope>NUCLEOTIDE SEQUENCE [LARGE SCALE GENOMIC DNA]</scope>
    <source>
        <strain evidence="2 3">HA7</strain>
    </source>
</reference>
<dbReference type="KEGG" id="spir:CWM47_37725"/>
<gene>
    <name evidence="2" type="ORF">CWM47_37725</name>
</gene>
<dbReference type="PROSITE" id="PS50994">
    <property type="entry name" value="INTEGRASE"/>
    <property type="match status" value="1"/>
</dbReference>
<organism evidence="2 3">
    <name type="scientific">Spirosoma pollinicola</name>
    <dbReference type="NCBI Taxonomy" id="2057025"/>
    <lineage>
        <taxon>Bacteria</taxon>
        <taxon>Pseudomonadati</taxon>
        <taxon>Bacteroidota</taxon>
        <taxon>Cytophagia</taxon>
        <taxon>Cytophagales</taxon>
        <taxon>Cytophagaceae</taxon>
        <taxon>Spirosoma</taxon>
    </lineage>
</organism>